<dbReference type="InterPro" id="IPR003594">
    <property type="entry name" value="HATPase_dom"/>
</dbReference>
<keyword evidence="7 14" id="KW-0418">Kinase</keyword>
<dbReference type="RefSeq" id="WP_281896047.1">
    <property type="nucleotide sequence ID" value="NZ_BSDI01000013.1"/>
</dbReference>
<evidence type="ECO:0000256" key="8">
    <source>
        <dbReference type="ARBA" id="ARBA00022989"/>
    </source>
</evidence>
<gene>
    <name evidence="14" type="ORF">Pa4123_30780</name>
</gene>
<dbReference type="EMBL" id="BSDI01000013">
    <property type="protein sequence ID" value="GLH97803.1"/>
    <property type="molecule type" value="Genomic_DNA"/>
</dbReference>
<evidence type="ECO:0000259" key="13">
    <source>
        <dbReference type="PROSITE" id="PS50885"/>
    </source>
</evidence>
<dbReference type="Pfam" id="PF02518">
    <property type="entry name" value="HATPase_c"/>
    <property type="match status" value="1"/>
</dbReference>
<keyword evidence="11" id="KW-0472">Membrane</keyword>
<keyword evidence="15" id="KW-1185">Reference proteome</keyword>
<sequence length="531" mass="58326">MKERWTLRRRVTVLCIVVGGLLGVVAVLAAGTAAATRGQVDTLADRAGPLRSDSEELLTRLVDQETSVRGYAVSGDVADLVPYNDGRVREGELLAHMAELAAGHDVLLARLRDVSARSAEWRQTVAEPVIDAVRSQGPAAGQILLGVTAREKFDTIRSAVDLLEVEIQGFREDASNQAKESSNILVLLLIAATVIVVVAGVALMVSLRRLVIVPITDLAESVRRIAGGDYEHTINMDAAPELARLAHDIDGMRRRIVADLGEVREARERVEWVNNQLQSQAEELLRSNRDLEQFAYVASHDLQEPLRKVASFCQLLQRRYAGQLDERADQYIAFAVDGAQRMQRLINDLLAFSRIGRMTSGFTEIDLNAVMSDVSGQLESARQYASGEITWGDLPTVEGEEALLTTLLANLVSNSLKFRHPQRPPRVHISGRRDGDEWEITCQDNGIGIEAEFVDKIFVIFQRLHAKDAYPGTGIGLAIAKKIVEYHGGRIWVDPEVSEGTAIRFTLPVTTSPARSDADAELDDKTEVTTA</sequence>
<dbReference type="InterPro" id="IPR052162">
    <property type="entry name" value="Sensor_kinase/Photoreceptor"/>
</dbReference>
<dbReference type="PRINTS" id="PR00344">
    <property type="entry name" value="BCTRLSENSOR"/>
</dbReference>
<dbReference type="Pfam" id="PF05227">
    <property type="entry name" value="CHASE3"/>
    <property type="match status" value="1"/>
</dbReference>
<dbReference type="SUPFAM" id="SSF47384">
    <property type="entry name" value="Homodimeric domain of signal transducing histidine kinase"/>
    <property type="match status" value="1"/>
</dbReference>
<keyword evidence="6 11" id="KW-0812">Transmembrane</keyword>
<dbReference type="PROSITE" id="PS50109">
    <property type="entry name" value="HIS_KIN"/>
    <property type="match status" value="1"/>
</dbReference>
<evidence type="ECO:0000256" key="1">
    <source>
        <dbReference type="ARBA" id="ARBA00000085"/>
    </source>
</evidence>
<dbReference type="InterPro" id="IPR003661">
    <property type="entry name" value="HisK_dim/P_dom"/>
</dbReference>
<evidence type="ECO:0000313" key="15">
    <source>
        <dbReference type="Proteomes" id="UP001144280"/>
    </source>
</evidence>
<name>A0ABQ5QTG1_9ACTN</name>
<dbReference type="PANTHER" id="PTHR43304:SF1">
    <property type="entry name" value="PAC DOMAIN-CONTAINING PROTEIN"/>
    <property type="match status" value="1"/>
</dbReference>
<dbReference type="SMART" id="SM00304">
    <property type="entry name" value="HAMP"/>
    <property type="match status" value="1"/>
</dbReference>
<evidence type="ECO:0000256" key="11">
    <source>
        <dbReference type="SAM" id="Phobius"/>
    </source>
</evidence>
<evidence type="ECO:0000256" key="5">
    <source>
        <dbReference type="ARBA" id="ARBA00022679"/>
    </source>
</evidence>
<evidence type="ECO:0000256" key="7">
    <source>
        <dbReference type="ARBA" id="ARBA00022777"/>
    </source>
</evidence>
<dbReference type="PROSITE" id="PS50885">
    <property type="entry name" value="HAMP"/>
    <property type="match status" value="1"/>
</dbReference>
<dbReference type="SUPFAM" id="SSF55874">
    <property type="entry name" value="ATPase domain of HSP90 chaperone/DNA topoisomerase II/histidine kinase"/>
    <property type="match status" value="1"/>
</dbReference>
<protein>
    <recommendedName>
        <fullName evidence="3">histidine kinase</fullName>
        <ecNumber evidence="3">2.7.13.3</ecNumber>
    </recommendedName>
</protein>
<dbReference type="InterPro" id="IPR003660">
    <property type="entry name" value="HAMP_dom"/>
</dbReference>
<dbReference type="EC" id="2.7.13.3" evidence="3"/>
<evidence type="ECO:0000313" key="14">
    <source>
        <dbReference type="EMBL" id="GLH97803.1"/>
    </source>
</evidence>
<keyword evidence="5" id="KW-0808">Transferase</keyword>
<dbReference type="Pfam" id="PF00672">
    <property type="entry name" value="HAMP"/>
    <property type="match status" value="1"/>
</dbReference>
<accession>A0ABQ5QTG1</accession>
<feature type="domain" description="HAMP" evidence="13">
    <location>
        <begin position="209"/>
        <end position="261"/>
    </location>
</feature>
<dbReference type="SMART" id="SM00388">
    <property type="entry name" value="HisKA"/>
    <property type="match status" value="1"/>
</dbReference>
<dbReference type="SMART" id="SM00387">
    <property type="entry name" value="HATPase_c"/>
    <property type="match status" value="1"/>
</dbReference>
<dbReference type="PANTHER" id="PTHR43304">
    <property type="entry name" value="PHYTOCHROME-LIKE PROTEIN CPH1"/>
    <property type="match status" value="1"/>
</dbReference>
<evidence type="ECO:0000256" key="3">
    <source>
        <dbReference type="ARBA" id="ARBA00012438"/>
    </source>
</evidence>
<dbReference type="InterPro" id="IPR004358">
    <property type="entry name" value="Sig_transdc_His_kin-like_C"/>
</dbReference>
<dbReference type="Gene3D" id="3.30.565.10">
    <property type="entry name" value="Histidine kinase-like ATPase, C-terminal domain"/>
    <property type="match status" value="1"/>
</dbReference>
<keyword evidence="10" id="KW-0175">Coiled coil</keyword>
<feature type="domain" description="Histidine kinase" evidence="12">
    <location>
        <begin position="297"/>
        <end position="511"/>
    </location>
</feature>
<dbReference type="CDD" id="cd06225">
    <property type="entry name" value="HAMP"/>
    <property type="match status" value="1"/>
</dbReference>
<dbReference type="Pfam" id="PF00512">
    <property type="entry name" value="HisKA"/>
    <property type="match status" value="1"/>
</dbReference>
<organism evidence="14 15">
    <name type="scientific">Phytohabitans aurantiacus</name>
    <dbReference type="NCBI Taxonomy" id="3016789"/>
    <lineage>
        <taxon>Bacteria</taxon>
        <taxon>Bacillati</taxon>
        <taxon>Actinomycetota</taxon>
        <taxon>Actinomycetes</taxon>
        <taxon>Micromonosporales</taxon>
        <taxon>Micromonosporaceae</taxon>
    </lineage>
</organism>
<comment type="subcellular location">
    <subcellularLocation>
        <location evidence="2">Cell membrane</location>
    </subcellularLocation>
</comment>
<evidence type="ECO:0000256" key="2">
    <source>
        <dbReference type="ARBA" id="ARBA00004236"/>
    </source>
</evidence>
<comment type="catalytic activity">
    <reaction evidence="1">
        <text>ATP + protein L-histidine = ADP + protein N-phospho-L-histidine.</text>
        <dbReference type="EC" id="2.7.13.3"/>
    </reaction>
</comment>
<dbReference type="InterPro" id="IPR005467">
    <property type="entry name" value="His_kinase_dom"/>
</dbReference>
<evidence type="ECO:0000256" key="9">
    <source>
        <dbReference type="ARBA" id="ARBA00023012"/>
    </source>
</evidence>
<dbReference type="CDD" id="cd00082">
    <property type="entry name" value="HisKA"/>
    <property type="match status" value="1"/>
</dbReference>
<evidence type="ECO:0000256" key="6">
    <source>
        <dbReference type="ARBA" id="ARBA00022692"/>
    </source>
</evidence>
<evidence type="ECO:0000259" key="12">
    <source>
        <dbReference type="PROSITE" id="PS50109"/>
    </source>
</evidence>
<dbReference type="InterPro" id="IPR036890">
    <property type="entry name" value="HATPase_C_sf"/>
</dbReference>
<feature type="coiled-coil region" evidence="10">
    <location>
        <begin position="263"/>
        <end position="294"/>
    </location>
</feature>
<keyword evidence="4" id="KW-0597">Phosphoprotein</keyword>
<evidence type="ECO:0000256" key="10">
    <source>
        <dbReference type="SAM" id="Coils"/>
    </source>
</evidence>
<keyword evidence="8 11" id="KW-1133">Transmembrane helix</keyword>
<feature type="transmembrane region" description="Helical" evidence="11">
    <location>
        <begin position="184"/>
        <end position="205"/>
    </location>
</feature>
<dbReference type="InterPro" id="IPR007891">
    <property type="entry name" value="CHASE3"/>
</dbReference>
<reference evidence="14" key="1">
    <citation type="submission" date="2022-12" db="EMBL/GenBank/DDBJ databases">
        <title>New Phytohabitans aurantiacus sp. RD004123 nov., an actinomycete isolated from soil.</title>
        <authorList>
            <person name="Triningsih D.W."/>
            <person name="Harunari E."/>
            <person name="Igarashi Y."/>
        </authorList>
    </citation>
    <scope>NUCLEOTIDE SEQUENCE</scope>
    <source>
        <strain evidence="14">RD004123</strain>
    </source>
</reference>
<dbReference type="SUPFAM" id="SSF158472">
    <property type="entry name" value="HAMP domain-like"/>
    <property type="match status" value="1"/>
</dbReference>
<dbReference type="Gene3D" id="1.10.287.130">
    <property type="match status" value="1"/>
</dbReference>
<proteinExistence type="predicted"/>
<comment type="caution">
    <text evidence="14">The sequence shown here is derived from an EMBL/GenBank/DDBJ whole genome shotgun (WGS) entry which is preliminary data.</text>
</comment>
<dbReference type="GO" id="GO:0016301">
    <property type="term" value="F:kinase activity"/>
    <property type="evidence" value="ECO:0007669"/>
    <property type="project" value="UniProtKB-KW"/>
</dbReference>
<dbReference type="Gene3D" id="6.10.340.10">
    <property type="match status" value="1"/>
</dbReference>
<dbReference type="Proteomes" id="UP001144280">
    <property type="component" value="Unassembled WGS sequence"/>
</dbReference>
<evidence type="ECO:0000256" key="4">
    <source>
        <dbReference type="ARBA" id="ARBA00022553"/>
    </source>
</evidence>
<dbReference type="InterPro" id="IPR036097">
    <property type="entry name" value="HisK_dim/P_sf"/>
</dbReference>
<keyword evidence="9" id="KW-0902">Two-component regulatory system</keyword>